<dbReference type="InterPro" id="IPR036164">
    <property type="entry name" value="bL21-like_sf"/>
</dbReference>
<dbReference type="STRING" id="329884.A0A4U0WR66"/>
<protein>
    <recommendedName>
        <fullName evidence="2">Large ribosomal subunit protein bL21m</fullName>
    </recommendedName>
</protein>
<dbReference type="Proteomes" id="UP000309340">
    <property type="component" value="Unassembled WGS sequence"/>
</dbReference>
<dbReference type="GO" id="GO:0005762">
    <property type="term" value="C:mitochondrial large ribosomal subunit"/>
    <property type="evidence" value="ECO:0007669"/>
    <property type="project" value="TreeGrafter"/>
</dbReference>
<dbReference type="PANTHER" id="PTHR21349">
    <property type="entry name" value="50S RIBOSOMAL PROTEIN L21"/>
    <property type="match status" value="1"/>
</dbReference>
<gene>
    <name evidence="4" type="ORF">B0A55_09363</name>
</gene>
<dbReference type="PANTHER" id="PTHR21349:SF0">
    <property type="entry name" value="LARGE RIBOSOMAL SUBUNIT PROTEIN BL21M"/>
    <property type="match status" value="1"/>
</dbReference>
<dbReference type="InterPro" id="IPR028909">
    <property type="entry name" value="bL21-like"/>
</dbReference>
<reference evidence="4 5" key="1">
    <citation type="submission" date="2017-03" db="EMBL/GenBank/DDBJ databases">
        <title>Genomes of endolithic fungi from Antarctica.</title>
        <authorList>
            <person name="Coleine C."/>
            <person name="Masonjones S."/>
            <person name="Stajich J.E."/>
        </authorList>
    </citation>
    <scope>NUCLEOTIDE SEQUENCE [LARGE SCALE GENOMIC DNA]</scope>
    <source>
        <strain evidence="4 5">CCFEE 5184</strain>
    </source>
</reference>
<name>A0A4U0WR66_9PEZI</name>
<comment type="caution">
    <text evidence="4">The sequence shown here is derived from an EMBL/GenBank/DDBJ whole genome shotgun (WGS) entry which is preliminary data.</text>
</comment>
<dbReference type="OrthoDB" id="5994at2759"/>
<evidence type="ECO:0000256" key="1">
    <source>
        <dbReference type="ARBA" id="ARBA00008563"/>
    </source>
</evidence>
<keyword evidence="5" id="KW-1185">Reference proteome</keyword>
<sequence>MLSRNVKRALLDSRWPMPPTFLLPWSANFTAVSHAAEANNVPPPLLNAVQRVSPERPERRESRASPSAPPPPSPSSAPQLPAPHTTTSPPALSDSVRELLPVLQAQSPHYITAHLYDRPYLLTQGDTVRLPFFMKGVEPGDVLRLNRATVLGSREYTLKAAAPAPKLKSPTTSRTIILDPTTGSLASQSTVMPEPGVSASGSRLMAPHFVPHIAKGKVSYLDERLYVCRAVVMGVESEPLRVKEKTKRRQRKVKKVKSKHRYTILRIREVRVRGLEEIDGGVED</sequence>
<dbReference type="GO" id="GO:0003735">
    <property type="term" value="F:structural constituent of ribosome"/>
    <property type="evidence" value="ECO:0007669"/>
    <property type="project" value="TreeGrafter"/>
</dbReference>
<evidence type="ECO:0000256" key="3">
    <source>
        <dbReference type="SAM" id="MobiDB-lite"/>
    </source>
</evidence>
<proteinExistence type="inferred from homology"/>
<evidence type="ECO:0000313" key="4">
    <source>
        <dbReference type="EMBL" id="TKA65924.1"/>
    </source>
</evidence>
<comment type="similarity">
    <text evidence="1">Belongs to the bacterial ribosomal protein bL21 family.</text>
</comment>
<dbReference type="SUPFAM" id="SSF141091">
    <property type="entry name" value="L21p-like"/>
    <property type="match status" value="2"/>
</dbReference>
<accession>A0A4U0WR66</accession>
<feature type="region of interest" description="Disordered" evidence="3">
    <location>
        <begin position="52"/>
        <end position="92"/>
    </location>
</feature>
<dbReference type="AlphaFoldDB" id="A0A4U0WR66"/>
<feature type="compositionally biased region" description="Basic and acidic residues" evidence="3">
    <location>
        <begin position="53"/>
        <end position="63"/>
    </location>
</feature>
<evidence type="ECO:0000313" key="5">
    <source>
        <dbReference type="Proteomes" id="UP000309340"/>
    </source>
</evidence>
<dbReference type="EMBL" id="NAJQ01000694">
    <property type="protein sequence ID" value="TKA65924.1"/>
    <property type="molecule type" value="Genomic_DNA"/>
</dbReference>
<organism evidence="4 5">
    <name type="scientific">Friedmanniomyces simplex</name>
    <dbReference type="NCBI Taxonomy" id="329884"/>
    <lineage>
        <taxon>Eukaryota</taxon>
        <taxon>Fungi</taxon>
        <taxon>Dikarya</taxon>
        <taxon>Ascomycota</taxon>
        <taxon>Pezizomycotina</taxon>
        <taxon>Dothideomycetes</taxon>
        <taxon>Dothideomycetidae</taxon>
        <taxon>Mycosphaerellales</taxon>
        <taxon>Teratosphaeriaceae</taxon>
        <taxon>Friedmanniomyces</taxon>
    </lineage>
</organism>
<evidence type="ECO:0000256" key="2">
    <source>
        <dbReference type="ARBA" id="ARBA00044129"/>
    </source>
</evidence>